<dbReference type="GO" id="GO:0016567">
    <property type="term" value="P:protein ubiquitination"/>
    <property type="evidence" value="ECO:0007669"/>
    <property type="project" value="UniProtKB-UniPathway"/>
</dbReference>
<name>W8BUN5_CERCA</name>
<feature type="domain" description="BTB" evidence="5">
    <location>
        <begin position="39"/>
        <end position="106"/>
    </location>
</feature>
<dbReference type="InterPro" id="IPR000210">
    <property type="entry name" value="BTB/POZ_dom"/>
</dbReference>
<dbReference type="CDD" id="cd18186">
    <property type="entry name" value="BTB_POZ_ZBTB_KLHL-like"/>
    <property type="match status" value="1"/>
</dbReference>
<evidence type="ECO:0000256" key="3">
    <source>
        <dbReference type="ARBA" id="ARBA00022737"/>
    </source>
</evidence>
<evidence type="ECO:0000256" key="1">
    <source>
        <dbReference type="ARBA" id="ARBA00013699"/>
    </source>
</evidence>
<dbReference type="PANTHER" id="PTHR45632:SF5">
    <property type="entry name" value="KELCH-LIKE PROTEIN 22"/>
    <property type="match status" value="1"/>
</dbReference>
<dbReference type="InterPro" id="IPR017096">
    <property type="entry name" value="BTB-kelch_protein"/>
</dbReference>
<dbReference type="SUPFAM" id="SSF117281">
    <property type="entry name" value="Kelch motif"/>
    <property type="match status" value="1"/>
</dbReference>
<evidence type="ECO:0000256" key="4">
    <source>
        <dbReference type="ARBA" id="ARBA00043912"/>
    </source>
</evidence>
<evidence type="ECO:0000256" key="2">
    <source>
        <dbReference type="ARBA" id="ARBA00022441"/>
    </source>
</evidence>
<proteinExistence type="evidence at transcript level"/>
<dbReference type="PANTHER" id="PTHR45632">
    <property type="entry name" value="LD33804P"/>
    <property type="match status" value="1"/>
</dbReference>
<organism evidence="6">
    <name type="scientific">Ceratitis capitata</name>
    <name type="common">Mediterranean fruit fly</name>
    <name type="synonym">Tephritis capitata</name>
    <dbReference type="NCBI Taxonomy" id="7213"/>
    <lineage>
        <taxon>Eukaryota</taxon>
        <taxon>Metazoa</taxon>
        <taxon>Ecdysozoa</taxon>
        <taxon>Arthropoda</taxon>
        <taxon>Hexapoda</taxon>
        <taxon>Insecta</taxon>
        <taxon>Pterygota</taxon>
        <taxon>Neoptera</taxon>
        <taxon>Endopterygota</taxon>
        <taxon>Diptera</taxon>
        <taxon>Brachycera</taxon>
        <taxon>Muscomorpha</taxon>
        <taxon>Tephritoidea</taxon>
        <taxon>Tephritidae</taxon>
        <taxon>Ceratitis</taxon>
        <taxon>Ceratitis</taxon>
    </lineage>
</organism>
<dbReference type="InterPro" id="IPR011333">
    <property type="entry name" value="SKP1/BTB/POZ_sf"/>
</dbReference>
<dbReference type="InterPro" id="IPR015915">
    <property type="entry name" value="Kelch-typ_b-propeller"/>
</dbReference>
<dbReference type="PROSITE" id="PS50097">
    <property type="entry name" value="BTB"/>
    <property type="match status" value="2"/>
</dbReference>
<comment type="function">
    <text evidence="4">Probable substrate-specific adapter of an E3 ubiquitin-protein ligase complex which mediates the ubiquitination and subsequent proteasomal degradation of target proteins. May have a role in synapse differentiation and growth.</text>
</comment>
<reference evidence="6" key="2">
    <citation type="journal article" date="2014" name="BMC Genomics">
        <title>A genomic perspective to assessing quality of mass-reared SIT flies used in Mediterranean fruit fly (Ceratitis capitata) eradication in California.</title>
        <authorList>
            <person name="Calla B."/>
            <person name="Hall B."/>
            <person name="Hou S."/>
            <person name="Geib S.M."/>
        </authorList>
    </citation>
    <scope>NUCLEOTIDE SEQUENCE</scope>
</reference>
<dbReference type="GO" id="GO:0003779">
    <property type="term" value="F:actin binding"/>
    <property type="evidence" value="ECO:0007669"/>
    <property type="project" value="UniProtKB-KW"/>
</dbReference>
<reference evidence="6" key="1">
    <citation type="submission" date="2013-07" db="EMBL/GenBank/DDBJ databases">
        <authorList>
            <person name="Geib S."/>
        </authorList>
    </citation>
    <scope>NUCLEOTIDE SEQUENCE</scope>
</reference>
<dbReference type="InterPro" id="IPR006652">
    <property type="entry name" value="Kelch_1"/>
</dbReference>
<dbReference type="Pfam" id="PF00651">
    <property type="entry name" value="BTB"/>
    <property type="match status" value="2"/>
</dbReference>
<evidence type="ECO:0000259" key="5">
    <source>
        <dbReference type="PROSITE" id="PS50097"/>
    </source>
</evidence>
<feature type="domain" description="BTB" evidence="5">
    <location>
        <begin position="166"/>
        <end position="233"/>
    </location>
</feature>
<evidence type="ECO:0000313" key="6">
    <source>
        <dbReference type="EMBL" id="JAC05066.1"/>
    </source>
</evidence>
<dbReference type="SMART" id="SM00612">
    <property type="entry name" value="Kelch"/>
    <property type="match status" value="5"/>
</dbReference>
<dbReference type="PIRSF" id="PIRSF037037">
    <property type="entry name" value="Kelch-like_protein_gigaxonin"/>
    <property type="match status" value="1"/>
</dbReference>
<dbReference type="AlphaFoldDB" id="W8BUN5"/>
<dbReference type="Pfam" id="PF24681">
    <property type="entry name" value="Kelch_KLHDC2_KLHL20_DRC7"/>
    <property type="match status" value="1"/>
</dbReference>
<dbReference type="SMART" id="SM00225">
    <property type="entry name" value="BTB"/>
    <property type="match status" value="2"/>
</dbReference>
<dbReference type="Gene3D" id="2.120.10.80">
    <property type="entry name" value="Kelch-type beta propeller"/>
    <property type="match status" value="1"/>
</dbReference>
<keyword evidence="3" id="KW-0677">Repeat</keyword>
<dbReference type="KEGG" id="ccat:101460233"/>
<protein>
    <recommendedName>
        <fullName evidence="1">Kelch-like protein diablo</fullName>
    </recommendedName>
</protein>
<dbReference type="OrthoDB" id="7909926at2759"/>
<gene>
    <name evidence="6" type="primary">KLHL5</name>
</gene>
<dbReference type="Gene3D" id="3.30.710.10">
    <property type="entry name" value="Potassium Channel Kv1.1, Chain A"/>
    <property type="match status" value="2"/>
</dbReference>
<sequence>MATNSMNQQQPTADIKTIPCMKRKIIYKIFELYDDHAVTDVTFRVSNPIALIPAHRLVLSATSQYFRTLFNSESGSNPIIEIKDVDSDTFERLIIFCYMGEARLTKTNAYKILKTARHFQLNTIPISIIMSSARQHSSTSILKEVTYFSEVVMNKINELYEEQELTDVTFKLSNPDALVKAHRLILSAASPYFRYLFNSDRGNYPQIEILEIDSESFQQLVSACYTCSVPLRMDNVCQILDAAKKLQLKDVVDACFDYLRENLVGISLMAIQTRGSTFEKPVLRYNPREDNWEKSFNIKVSATNFGMVHLMDRVYFIGGIIKGQVNNRAVAFNIRTKARTELPTMNHSRYDLSASVLNGKVYVIGGRTENNKILQSVEMYEPYTDEWKEVGNLITPRFGAGVVAMRGKIFVMGGYNGGDLKSIECYNPNTNRWKPCKDMSVAHFMPGVAAHRGYIYVLGGWSIANHAAVERYDVNLNTWTKVCFLDVGRCGIGCVSLGNHLWAIGGAFEGEEKDCVSVYDEESDKWSSRSSLIKSGVYYCFTLNDIK</sequence>
<dbReference type="GeneID" id="101460233"/>
<dbReference type="SUPFAM" id="SSF54695">
    <property type="entry name" value="POZ domain"/>
    <property type="match status" value="2"/>
</dbReference>
<dbReference type="UniPathway" id="UPA00143"/>
<accession>W8BUN5</accession>
<keyword evidence="2" id="KW-0880">Kelch repeat</keyword>
<dbReference type="EMBL" id="GAMC01001490">
    <property type="protein sequence ID" value="JAC05066.1"/>
    <property type="molecule type" value="mRNA"/>
</dbReference>